<evidence type="ECO:0000256" key="1">
    <source>
        <dbReference type="SAM" id="MobiDB-lite"/>
    </source>
</evidence>
<sequence length="948" mass="105943">MAQSLSTMESIIKGSYSLQVAVRSTPDAESLCRKNRLTFCELLEPFSQLGSPVQTKDLQGHPYTLKNVHVRFSDPQLEPTPAAELQRLLSDAVKEGGWEGKQPLIRYGNITTNATTPWYDGYRNIFLGKLRPEDREPIRHYVSVLLVVSSQEADVMEAFAELYSTQKESEQTRSSNWLTPHMFYYHILLHDTVNRQTAGVEDKLSKLQATYGAGSCCLLKINSRWPGSVVLGDNPWSRVARHYTSHNSNGEDETDGLSSKLRFSITGKQRRHKKSLKISPKNPTPPNHSPAPVTSSPSSSLSSSTSTAHATPPLLPTTSISPPPSISSNSSLPVLPTDTHPLLEDAPANNETIAPATITPNVREEAKLVQSSSEDSITEMNENKDKRGEGEEREGEERGGERREGGRTAPDDVGQFLSAEDETRMRNFVTEFVAQRLVPHLEAVLKNLNEWLISRRSVRRSISTMSKRFFGMLGGQLNNAAIDEPSYTSSSQEFQTRQFADLLFLLQSYDLAFANYCTVRKDFQSSSAWMHYAKTVEMCAVTAYMLSSTRRDIVPFFEEAISMFATSCKSPVSALRCSMLQCEVLKERGLYRPLTQICIKMTSEESDLHSAVCLEQAAHSFLRVHPPMARKYALHLILAGHRFAKSSQRVTRARVYTQALELYRGKGWALAEDYAHFSLARHCFALHRLRDARLAFEHLLGHDSIQSPSNQLLNLREYIYVHKLLLSDTDYCAGQQVNLGPESTSLTSADRVQSVPLLPIPFVKNSLTRVIFQTGISSERLRKLTENSVVEEEEKDEEEEEEEEGRGREVARPIGGARMRQILQQLTESNTITSCRNLKPIMIGARDFNPQTVKGSTEEWRGLEEVAARGPQGTPHENFKPSVVIMDESTDNSRVPHCVVNESVSVGVVLRNPLKVPLVLRNVALTWSHTPLSAVSGGGEGRWGEERG</sequence>
<feature type="compositionally biased region" description="Low complexity" evidence="1">
    <location>
        <begin position="290"/>
        <end position="333"/>
    </location>
</feature>
<dbReference type="InterPro" id="IPR024420">
    <property type="entry name" value="TRAPP_III_complex_Trs85"/>
</dbReference>
<dbReference type="PANTHER" id="PTHR12975:SF6">
    <property type="entry name" value="TRAFFICKING PROTEIN PARTICLE COMPLEX SUBUNIT 8"/>
    <property type="match status" value="1"/>
</dbReference>
<organism evidence="3 4">
    <name type="scientific">Geodia barretti</name>
    <name type="common">Barrett's horny sponge</name>
    <dbReference type="NCBI Taxonomy" id="519541"/>
    <lineage>
        <taxon>Eukaryota</taxon>
        <taxon>Metazoa</taxon>
        <taxon>Porifera</taxon>
        <taxon>Demospongiae</taxon>
        <taxon>Heteroscleromorpha</taxon>
        <taxon>Tetractinellida</taxon>
        <taxon>Astrophorina</taxon>
        <taxon>Geodiidae</taxon>
        <taxon>Geodia</taxon>
    </lineage>
</organism>
<dbReference type="Pfam" id="PF12739">
    <property type="entry name" value="TRAPPC-Trs85"/>
    <property type="match status" value="1"/>
</dbReference>
<reference evidence="3" key="1">
    <citation type="submission" date="2023-03" db="EMBL/GenBank/DDBJ databases">
        <authorList>
            <person name="Steffen K."/>
            <person name="Cardenas P."/>
        </authorList>
    </citation>
    <scope>NUCLEOTIDE SEQUENCE</scope>
</reference>
<gene>
    <name evidence="3" type="ORF">GBAR_LOCUS8827</name>
</gene>
<protein>
    <submittedName>
        <fullName evidence="3">Trafficking protein particle complex subunit 8</fullName>
    </submittedName>
</protein>
<keyword evidence="4" id="KW-1185">Reference proteome</keyword>
<dbReference type="EMBL" id="CASHTH010001323">
    <property type="protein sequence ID" value="CAI8014072.1"/>
    <property type="molecule type" value="Genomic_DNA"/>
</dbReference>
<dbReference type="AlphaFoldDB" id="A0AA35RPV4"/>
<comment type="caution">
    <text evidence="3">The sequence shown here is derived from an EMBL/GenBank/DDBJ whole genome shotgun (WGS) entry which is preliminary data.</text>
</comment>
<evidence type="ECO:0000313" key="3">
    <source>
        <dbReference type="EMBL" id="CAI8014072.1"/>
    </source>
</evidence>
<dbReference type="GO" id="GO:1990072">
    <property type="term" value="C:TRAPPIII protein complex"/>
    <property type="evidence" value="ECO:0007669"/>
    <property type="project" value="TreeGrafter"/>
</dbReference>
<dbReference type="InterPro" id="IPR058541">
    <property type="entry name" value="Ig_TPPC8_1st"/>
</dbReference>
<feature type="compositionally biased region" description="Acidic residues" evidence="1">
    <location>
        <begin position="789"/>
        <end position="804"/>
    </location>
</feature>
<dbReference type="PANTHER" id="PTHR12975">
    <property type="entry name" value="TRANSPORT PROTEIN TRAPP"/>
    <property type="match status" value="1"/>
</dbReference>
<name>A0AA35RPV4_GEOBA</name>
<feature type="region of interest" description="Disordered" evidence="1">
    <location>
        <begin position="264"/>
        <end position="414"/>
    </location>
</feature>
<proteinExistence type="predicted"/>
<feature type="domain" description="TPPC8 first Ig-like" evidence="2">
    <location>
        <begin position="857"/>
        <end position="932"/>
    </location>
</feature>
<dbReference type="Proteomes" id="UP001174909">
    <property type="component" value="Unassembled WGS sequence"/>
</dbReference>
<evidence type="ECO:0000313" key="4">
    <source>
        <dbReference type="Proteomes" id="UP001174909"/>
    </source>
</evidence>
<evidence type="ECO:0000259" key="2">
    <source>
        <dbReference type="Pfam" id="PF24545"/>
    </source>
</evidence>
<feature type="compositionally biased region" description="Basic and acidic residues" evidence="1">
    <location>
        <begin position="381"/>
        <end position="410"/>
    </location>
</feature>
<feature type="region of interest" description="Disordered" evidence="1">
    <location>
        <begin position="785"/>
        <end position="809"/>
    </location>
</feature>
<accession>A0AA35RPV4</accession>
<feature type="compositionally biased region" description="Polar residues" evidence="1">
    <location>
        <begin position="369"/>
        <end position="380"/>
    </location>
</feature>
<dbReference type="Pfam" id="PF24545">
    <property type="entry name" value="Ig_TPPC8_1st"/>
    <property type="match status" value="1"/>
</dbReference>